<feature type="region of interest" description="Disordered" evidence="1">
    <location>
        <begin position="22"/>
        <end position="62"/>
    </location>
</feature>
<protein>
    <submittedName>
        <fullName evidence="2">Uncharacterized protein</fullName>
    </submittedName>
</protein>
<keyword evidence="3" id="KW-1185">Reference proteome</keyword>
<feature type="compositionally biased region" description="Basic residues" evidence="1">
    <location>
        <begin position="31"/>
        <end position="47"/>
    </location>
</feature>
<evidence type="ECO:0000256" key="1">
    <source>
        <dbReference type="SAM" id="MobiDB-lite"/>
    </source>
</evidence>
<comment type="caution">
    <text evidence="2">The sequence shown here is derived from an EMBL/GenBank/DDBJ whole genome shotgun (WGS) entry which is preliminary data.</text>
</comment>
<evidence type="ECO:0000313" key="3">
    <source>
        <dbReference type="Proteomes" id="UP000215335"/>
    </source>
</evidence>
<dbReference type="EMBL" id="NNAY01000156">
    <property type="protein sequence ID" value="OXU30464.1"/>
    <property type="molecule type" value="Genomic_DNA"/>
</dbReference>
<organism evidence="2 3">
    <name type="scientific">Trichomalopsis sarcophagae</name>
    <dbReference type="NCBI Taxonomy" id="543379"/>
    <lineage>
        <taxon>Eukaryota</taxon>
        <taxon>Metazoa</taxon>
        <taxon>Ecdysozoa</taxon>
        <taxon>Arthropoda</taxon>
        <taxon>Hexapoda</taxon>
        <taxon>Insecta</taxon>
        <taxon>Pterygota</taxon>
        <taxon>Neoptera</taxon>
        <taxon>Endopterygota</taxon>
        <taxon>Hymenoptera</taxon>
        <taxon>Apocrita</taxon>
        <taxon>Proctotrupomorpha</taxon>
        <taxon>Chalcidoidea</taxon>
        <taxon>Pteromalidae</taxon>
        <taxon>Pteromalinae</taxon>
        <taxon>Trichomalopsis</taxon>
    </lineage>
</organism>
<accession>A0A232FI86</accession>
<name>A0A232FI86_9HYME</name>
<proteinExistence type="predicted"/>
<reference evidence="2 3" key="1">
    <citation type="journal article" date="2017" name="Curr. Biol.">
        <title>The Evolution of Venom by Co-option of Single-Copy Genes.</title>
        <authorList>
            <person name="Martinson E.O."/>
            <person name="Mrinalini"/>
            <person name="Kelkar Y.D."/>
            <person name="Chang C.H."/>
            <person name="Werren J.H."/>
        </authorList>
    </citation>
    <scope>NUCLEOTIDE SEQUENCE [LARGE SCALE GENOMIC DNA]</scope>
    <source>
        <strain evidence="2 3">Alberta</strain>
        <tissue evidence="2">Whole body</tissue>
    </source>
</reference>
<gene>
    <name evidence="2" type="ORF">TSAR_013488</name>
</gene>
<dbReference type="AlphaFoldDB" id="A0A232FI86"/>
<sequence>MDPQRSLKVLFSEIGRRAEREDKEKILQATTKRKYKSPRRAKRKKTRSPTAGPHIYNMHTHTSAVEPGLFMKNLRAQGEREFFEKQQKKKKPQPSFVGLEKQLLPLCKLGGERCHR</sequence>
<dbReference type="Proteomes" id="UP000215335">
    <property type="component" value="Unassembled WGS sequence"/>
</dbReference>
<evidence type="ECO:0000313" key="2">
    <source>
        <dbReference type="EMBL" id="OXU30464.1"/>
    </source>
</evidence>